<dbReference type="SUPFAM" id="SSF52540">
    <property type="entry name" value="P-loop containing nucleoside triphosphate hydrolases"/>
    <property type="match status" value="1"/>
</dbReference>
<evidence type="ECO:0008006" key="4">
    <source>
        <dbReference type="Google" id="ProtNLM"/>
    </source>
</evidence>
<evidence type="ECO:0000313" key="3">
    <source>
        <dbReference type="Proteomes" id="UP000289660"/>
    </source>
</evidence>
<comment type="caution">
    <text evidence="2">The sequence shown here is derived from an EMBL/GenBank/DDBJ whole genome shotgun (WGS) entry which is preliminary data.</text>
</comment>
<evidence type="ECO:0000256" key="1">
    <source>
        <dbReference type="SAM" id="Phobius"/>
    </source>
</evidence>
<evidence type="ECO:0000313" key="2">
    <source>
        <dbReference type="EMBL" id="GCE61102.1"/>
    </source>
</evidence>
<keyword evidence="1" id="KW-1133">Transmembrane helix</keyword>
<protein>
    <recommendedName>
        <fullName evidence="4">G domain-containing protein</fullName>
    </recommendedName>
</protein>
<keyword evidence="1" id="KW-0472">Membrane</keyword>
<dbReference type="Gene3D" id="3.40.50.300">
    <property type="entry name" value="P-loop containing nucleotide triphosphate hydrolases"/>
    <property type="match status" value="1"/>
</dbReference>
<gene>
    <name evidence="2" type="ORF">MiAbB_03033</name>
</gene>
<reference evidence="3" key="1">
    <citation type="submission" date="2018-12" db="EMBL/GenBank/DDBJ databases">
        <title>Genome sequence of Microcystis aeruginosa NIES-4285.</title>
        <authorList>
            <person name="Tanabe Y."/>
        </authorList>
    </citation>
    <scope>NUCLEOTIDE SEQUENCE [LARGE SCALE GENOMIC DNA]</scope>
    <source>
        <strain evidence="3">NIES-4285</strain>
    </source>
</reference>
<dbReference type="RefSeq" id="WP_130757693.1">
    <property type="nucleotide sequence ID" value="NZ_BIFY01000058.1"/>
</dbReference>
<sequence length="651" mass="73105">MPQQQNYKTFRVNINTTTLLDDFAPVLIGDISQKFQPIFQLKEDYCTQLGQNCTKLQAFSEFSSLTVTLRDFIRRLQDDFSDCEENVNYFTLVFMGAVSAGKTSMICDFLNVNPDQLNQTLRSSQNFQHGTDDVVIAGEVATANVYEFLVDFSHIRLVDVPGTGGVVHDNTTLAPFVNKADCVIFLSNAQSDLTRDDYDFVVRHIVGLRDANELTPENASNKKALIVVNKWKTVAQNLPPHRQEQEWLRKRDWILWGDSKKGKGEKFNGLSELFKRTLTIVPATTSQRVLDEDSGSYERYGEAQLDDVTDALKSILLEEGIQIKLERPKIILKRSLSDVQEILANERTKRSVDELVAKLERMGVKVAVDSNSIMLLLSSRLDNLQNRLRNDLFYQIKSGLDQWKPSVSVMDRIKGAWPKEWWGSDKFGAKAVQEELKGRWKTEIEALLKESIRPDEIKRTVRDEADSIGKLLEATFKAQLAELQNQALKDKLSKGASLQSLDESSINFTGSSRAVGDAVNKAVSEIQRSIVDDIIGIVTVDAIIATLIGAFLTPLGSAVFLAVRRWMSGQAEEKKAKRNIDDEIWRIADEVSSSLQEQVANKLRGSVQKSVDSIAQVIKGERDSLSKLLQALDEAIATVKKIRDRLDAISK</sequence>
<feature type="transmembrane region" description="Helical" evidence="1">
    <location>
        <begin position="534"/>
        <end position="563"/>
    </location>
</feature>
<proteinExistence type="predicted"/>
<dbReference type="AlphaFoldDB" id="A0A402DFW7"/>
<organism evidence="2 3">
    <name type="scientific">Microcystis aeruginosa NIES-4285</name>
    <dbReference type="NCBI Taxonomy" id="2497681"/>
    <lineage>
        <taxon>Bacteria</taxon>
        <taxon>Bacillati</taxon>
        <taxon>Cyanobacteriota</taxon>
        <taxon>Cyanophyceae</taxon>
        <taxon>Oscillatoriophycideae</taxon>
        <taxon>Chroococcales</taxon>
        <taxon>Microcystaceae</taxon>
        <taxon>Microcystis</taxon>
    </lineage>
</organism>
<dbReference type="EMBL" id="BIFY01000058">
    <property type="protein sequence ID" value="GCE61102.1"/>
    <property type="molecule type" value="Genomic_DNA"/>
</dbReference>
<dbReference type="InterPro" id="IPR027417">
    <property type="entry name" value="P-loop_NTPase"/>
</dbReference>
<accession>A0A402DFW7</accession>
<dbReference type="Proteomes" id="UP000289660">
    <property type="component" value="Unassembled WGS sequence"/>
</dbReference>
<name>A0A402DFW7_MICAE</name>
<keyword evidence="1" id="KW-0812">Transmembrane</keyword>